<dbReference type="Proteomes" id="UP001205906">
    <property type="component" value="Unassembled WGS sequence"/>
</dbReference>
<gene>
    <name evidence="2" type="primary">bcsN</name>
    <name evidence="2" type="ORF">NGM99_14470</name>
</gene>
<proteinExistence type="predicted"/>
<feature type="compositionally biased region" description="Pro residues" evidence="1">
    <location>
        <begin position="340"/>
        <end position="357"/>
    </location>
</feature>
<evidence type="ECO:0000256" key="1">
    <source>
        <dbReference type="SAM" id="MobiDB-lite"/>
    </source>
</evidence>
<feature type="region of interest" description="Disordered" evidence="1">
    <location>
        <begin position="280"/>
        <end position="357"/>
    </location>
</feature>
<dbReference type="PROSITE" id="PS51257">
    <property type="entry name" value="PROKAR_LIPOPROTEIN"/>
    <property type="match status" value="1"/>
</dbReference>
<organism evidence="2 3">
    <name type="scientific">Mesorhizobium liriopis</name>
    <dbReference type="NCBI Taxonomy" id="2953882"/>
    <lineage>
        <taxon>Bacteria</taxon>
        <taxon>Pseudomonadati</taxon>
        <taxon>Pseudomonadota</taxon>
        <taxon>Alphaproteobacteria</taxon>
        <taxon>Hyphomicrobiales</taxon>
        <taxon>Phyllobacteriaceae</taxon>
        <taxon>Mesorhizobium</taxon>
    </lineage>
</organism>
<reference evidence="2 3" key="1">
    <citation type="submission" date="2022-06" db="EMBL/GenBank/DDBJ databases">
        <title>Mesorhizobium sp. strain RP14 Genome sequencing and assembly.</title>
        <authorList>
            <person name="Kim I."/>
        </authorList>
    </citation>
    <scope>NUCLEOTIDE SEQUENCE [LARGE SCALE GENOMIC DNA]</scope>
    <source>
        <strain evidence="3">RP14(2022)</strain>
    </source>
</reference>
<dbReference type="InterPro" id="IPR031482">
    <property type="entry name" value="CBP_BcsN"/>
</dbReference>
<feature type="compositionally biased region" description="Low complexity" evidence="1">
    <location>
        <begin position="324"/>
        <end position="339"/>
    </location>
</feature>
<evidence type="ECO:0000313" key="3">
    <source>
        <dbReference type="Proteomes" id="UP001205906"/>
    </source>
</evidence>
<accession>A0ABT1C814</accession>
<keyword evidence="3" id="KW-1185">Reference proteome</keyword>
<evidence type="ECO:0000313" key="2">
    <source>
        <dbReference type="EMBL" id="MCO6050985.1"/>
    </source>
</evidence>
<dbReference type="EMBL" id="JAMXQS010000007">
    <property type="protein sequence ID" value="MCO6050985.1"/>
    <property type="molecule type" value="Genomic_DNA"/>
</dbReference>
<protein>
    <submittedName>
        <fullName evidence="2">Cellulose biosynthesis protein BcsN</fullName>
    </submittedName>
</protein>
<feature type="compositionally biased region" description="Pro residues" evidence="1">
    <location>
        <begin position="282"/>
        <end position="298"/>
    </location>
</feature>
<name>A0ABT1C814_9HYPH</name>
<sequence length="357" mass="38264">MPWSEKRDAAFRLAPLWAGCFGLFMGLAGCASPVPIETTSGLQTVSNETAFAMPDPGGPTITSVTQEQLANTVEQRIYLETDAAVPGQNYILVQLFGPRDARFGSQNGVAEGFRTDLKWRSEARSAIPGVKMNLSPFYVQNRYGPFGYAMGRTRGGDLCMYAWQTLSSTNSTRTLFREKGAIRIRMRVCRAGSSEANLLGLMYNFTLNAFYRDRHWNPYGATLPPAVGLGRPGSAIYPTGETGFNNVAPAAPARPRSSAPRRVSRAAVRTETTAPAVMVEPQPIPQPIGPLVPPPPGQQPVRAVPAQQSPRQSLEFVQPVRQVPLAPAPALTAPASGTVVPPPPAGSPPDPSAPSRN</sequence>
<dbReference type="Pfam" id="PF17038">
    <property type="entry name" value="CBP_BcsN"/>
    <property type="match status" value="1"/>
</dbReference>
<feature type="compositionally biased region" description="Low complexity" evidence="1">
    <location>
        <begin position="299"/>
        <end position="310"/>
    </location>
</feature>
<comment type="caution">
    <text evidence="2">The sequence shown here is derived from an EMBL/GenBank/DDBJ whole genome shotgun (WGS) entry which is preliminary data.</text>
</comment>